<evidence type="ECO:0000313" key="2">
    <source>
        <dbReference type="Proteomes" id="UP000076722"/>
    </source>
</evidence>
<dbReference type="Proteomes" id="UP000076722">
    <property type="component" value="Unassembled WGS sequence"/>
</dbReference>
<keyword evidence="2" id="KW-1185">Reference proteome</keyword>
<dbReference type="AlphaFoldDB" id="A0A164T238"/>
<name>A0A164T238_9AGAM</name>
<accession>A0A164T238</accession>
<sequence>MDAPPPIVSCRLFAAPDVLEDILFEACHAHDESIPKPPFNLPSIALTCRTTSSIVSPKFNPRFYARLFRATFDLPVQLSPCFPCDPSLLTEELPQLWQSLNRLRKSSLQASSSEVLEEDMLIACAMLLQHPTGQTKNRRALLDYAHVDAVSLQLILSRTDKPEYMEHCRRTPIILCALWLLWITSSHGASVFLTTRLVN</sequence>
<protein>
    <submittedName>
        <fullName evidence="1">Uncharacterized protein</fullName>
    </submittedName>
</protein>
<evidence type="ECO:0000313" key="1">
    <source>
        <dbReference type="EMBL" id="KZS92008.1"/>
    </source>
</evidence>
<dbReference type="EMBL" id="KV419412">
    <property type="protein sequence ID" value="KZS92008.1"/>
    <property type="molecule type" value="Genomic_DNA"/>
</dbReference>
<proteinExistence type="predicted"/>
<reference evidence="1 2" key="1">
    <citation type="journal article" date="2016" name="Mol. Biol. Evol.">
        <title>Comparative Genomics of Early-Diverging Mushroom-Forming Fungi Provides Insights into the Origins of Lignocellulose Decay Capabilities.</title>
        <authorList>
            <person name="Nagy L.G."/>
            <person name="Riley R."/>
            <person name="Tritt A."/>
            <person name="Adam C."/>
            <person name="Daum C."/>
            <person name="Floudas D."/>
            <person name="Sun H."/>
            <person name="Yadav J.S."/>
            <person name="Pangilinan J."/>
            <person name="Larsson K.H."/>
            <person name="Matsuura K."/>
            <person name="Barry K."/>
            <person name="Labutti K."/>
            <person name="Kuo R."/>
            <person name="Ohm R.A."/>
            <person name="Bhattacharya S.S."/>
            <person name="Shirouzu T."/>
            <person name="Yoshinaga Y."/>
            <person name="Martin F.M."/>
            <person name="Grigoriev I.V."/>
            <person name="Hibbett D.S."/>
        </authorList>
    </citation>
    <scope>NUCLEOTIDE SEQUENCE [LARGE SCALE GENOMIC DNA]</scope>
    <source>
        <strain evidence="1 2">HHB9708</strain>
    </source>
</reference>
<organism evidence="1 2">
    <name type="scientific">Sistotremastrum niveocremeum HHB9708</name>
    <dbReference type="NCBI Taxonomy" id="1314777"/>
    <lineage>
        <taxon>Eukaryota</taxon>
        <taxon>Fungi</taxon>
        <taxon>Dikarya</taxon>
        <taxon>Basidiomycota</taxon>
        <taxon>Agaricomycotina</taxon>
        <taxon>Agaricomycetes</taxon>
        <taxon>Sistotremastrales</taxon>
        <taxon>Sistotremastraceae</taxon>
        <taxon>Sertulicium</taxon>
        <taxon>Sertulicium niveocremeum</taxon>
    </lineage>
</organism>
<gene>
    <name evidence="1" type="ORF">SISNIDRAFT_130160</name>
</gene>